<dbReference type="GO" id="GO:0033014">
    <property type="term" value="P:tetrapyrrole biosynthetic process"/>
    <property type="evidence" value="ECO:0007669"/>
    <property type="project" value="InterPro"/>
</dbReference>
<dbReference type="EMBL" id="PUBV01000005">
    <property type="protein sequence ID" value="PWB08630.1"/>
    <property type="molecule type" value="Genomic_DNA"/>
</dbReference>
<organism evidence="2 3">
    <name type="scientific">Paramuribaculum intestinale</name>
    <dbReference type="NCBI Taxonomy" id="2094151"/>
    <lineage>
        <taxon>Bacteria</taxon>
        <taxon>Pseudomonadati</taxon>
        <taxon>Bacteroidota</taxon>
        <taxon>Bacteroidia</taxon>
        <taxon>Bacteroidales</taxon>
        <taxon>Muribaculaceae</taxon>
        <taxon>Paramuribaculum</taxon>
    </lineage>
</organism>
<protein>
    <submittedName>
        <fullName evidence="2">Uroporphyrinogen-III synthase</fullName>
    </submittedName>
</protein>
<dbReference type="RefSeq" id="WP_107035376.1">
    <property type="nucleotide sequence ID" value="NZ_CAOMDK010000055.1"/>
</dbReference>
<dbReference type="InterPro" id="IPR036108">
    <property type="entry name" value="4pyrrol_syn_uPrphyn_synt_sf"/>
</dbReference>
<name>A0A2V1IZX8_9BACT</name>
<dbReference type="Proteomes" id="UP000244925">
    <property type="component" value="Unassembled WGS sequence"/>
</dbReference>
<dbReference type="SUPFAM" id="SSF69618">
    <property type="entry name" value="HemD-like"/>
    <property type="match status" value="1"/>
</dbReference>
<gene>
    <name evidence="2" type="ORF">C5O25_03650</name>
</gene>
<dbReference type="GO" id="GO:0004852">
    <property type="term" value="F:uroporphyrinogen-III synthase activity"/>
    <property type="evidence" value="ECO:0007669"/>
    <property type="project" value="InterPro"/>
</dbReference>
<sequence length="252" mass="28863">MKVKKILVSQPRPTSDKSPYFDIAQKYGVDIDFRPFIKVEGLTAKEFRQSKITISDYTAIIFTARTAVDHFFRLCEEMRVTIPDTMKYFCTTESIALYLQKYTLYRKRKIFHGNTGKMEELIPFLTKHNKENYLYAVSDVHKEDTSLLDNAKIRYTKAVMYRTVSTQFDPNEKFDYDMLLFFSPAGIASLLKNFPDFKQDDVKIGCFGLTTAQAVKDAGLRLDIEAPTVSAPSMTAALDNFLRDEAAEEAKA</sequence>
<dbReference type="CDD" id="cd06578">
    <property type="entry name" value="HemD"/>
    <property type="match status" value="1"/>
</dbReference>
<dbReference type="InterPro" id="IPR003754">
    <property type="entry name" value="4pyrrol_synth_uPrphyn_synth"/>
</dbReference>
<dbReference type="GeneID" id="93425533"/>
<accession>A0A2V1IZX8</accession>
<evidence type="ECO:0000259" key="1">
    <source>
        <dbReference type="Pfam" id="PF02602"/>
    </source>
</evidence>
<proteinExistence type="predicted"/>
<keyword evidence="3" id="KW-1185">Reference proteome</keyword>
<evidence type="ECO:0000313" key="3">
    <source>
        <dbReference type="Proteomes" id="UP000244925"/>
    </source>
</evidence>
<dbReference type="Pfam" id="PF02602">
    <property type="entry name" value="HEM4"/>
    <property type="match status" value="1"/>
</dbReference>
<dbReference type="Gene3D" id="3.40.50.10090">
    <property type="match status" value="2"/>
</dbReference>
<comment type="caution">
    <text evidence="2">The sequence shown here is derived from an EMBL/GenBank/DDBJ whole genome shotgun (WGS) entry which is preliminary data.</text>
</comment>
<dbReference type="AlphaFoldDB" id="A0A2V1IZX8"/>
<evidence type="ECO:0000313" key="2">
    <source>
        <dbReference type="EMBL" id="PWB08630.1"/>
    </source>
</evidence>
<reference evidence="3" key="1">
    <citation type="submission" date="2018-02" db="EMBL/GenBank/DDBJ databases">
        <authorList>
            <person name="Clavel T."/>
            <person name="Strowig T."/>
        </authorList>
    </citation>
    <scope>NUCLEOTIDE SEQUENCE [LARGE SCALE GENOMIC DNA]</scope>
    <source>
        <strain evidence="3">DSM 100764</strain>
    </source>
</reference>
<feature type="domain" description="Tetrapyrrole biosynthesis uroporphyrinogen III synthase" evidence="1">
    <location>
        <begin position="25"/>
        <end position="235"/>
    </location>
</feature>